<dbReference type="PANTHER" id="PTHR24166:SF48">
    <property type="entry name" value="PROTEIN VAPYRIN"/>
    <property type="match status" value="1"/>
</dbReference>
<evidence type="ECO:0000313" key="5">
    <source>
        <dbReference type="Proteomes" id="UP000230605"/>
    </source>
</evidence>
<proteinExistence type="predicted"/>
<keyword evidence="4" id="KW-0418">Kinase</keyword>
<dbReference type="InterPro" id="IPR036770">
    <property type="entry name" value="Ankyrin_rpt-contain_sf"/>
</dbReference>
<dbReference type="AlphaFoldDB" id="A0A2G5GQ45"/>
<dbReference type="PROSITE" id="PS50088">
    <property type="entry name" value="ANK_REPEAT"/>
    <property type="match status" value="3"/>
</dbReference>
<dbReference type="Proteomes" id="UP000230605">
    <property type="component" value="Unassembled WGS sequence"/>
</dbReference>
<gene>
    <name evidence="4" type="ORF">CB0940_12250</name>
</gene>
<dbReference type="EMBL" id="LKMD01000214">
    <property type="protein sequence ID" value="PIA82401.1"/>
    <property type="molecule type" value="Genomic_DNA"/>
</dbReference>
<dbReference type="Gene3D" id="1.25.40.20">
    <property type="entry name" value="Ankyrin repeat-containing domain"/>
    <property type="match status" value="2"/>
</dbReference>
<feature type="non-terminal residue" evidence="4">
    <location>
        <position position="1"/>
    </location>
</feature>
<keyword evidence="4" id="KW-0808">Transferase</keyword>
<evidence type="ECO:0000313" key="4">
    <source>
        <dbReference type="EMBL" id="PIA82401.1"/>
    </source>
</evidence>
<name>A0A2G5GQ45_CERBT</name>
<evidence type="ECO:0000256" key="1">
    <source>
        <dbReference type="ARBA" id="ARBA00022737"/>
    </source>
</evidence>
<dbReference type="OrthoDB" id="195446at2759"/>
<keyword evidence="1" id="KW-0677">Repeat</keyword>
<dbReference type="PROSITE" id="PS50297">
    <property type="entry name" value="ANK_REP_REGION"/>
    <property type="match status" value="3"/>
</dbReference>
<feature type="repeat" description="ANK" evidence="3">
    <location>
        <begin position="281"/>
        <end position="304"/>
    </location>
</feature>
<dbReference type="InterPro" id="IPR002110">
    <property type="entry name" value="Ankyrin_rpt"/>
</dbReference>
<dbReference type="Pfam" id="PF12796">
    <property type="entry name" value="Ank_2"/>
    <property type="match status" value="2"/>
</dbReference>
<dbReference type="GO" id="GO:0016301">
    <property type="term" value="F:kinase activity"/>
    <property type="evidence" value="ECO:0007669"/>
    <property type="project" value="UniProtKB-KW"/>
</dbReference>
<dbReference type="SUPFAM" id="SSF48403">
    <property type="entry name" value="Ankyrin repeat"/>
    <property type="match status" value="2"/>
</dbReference>
<dbReference type="PANTHER" id="PTHR24166">
    <property type="entry name" value="ROLLING PEBBLES, ISOFORM B"/>
    <property type="match status" value="1"/>
</dbReference>
<comment type="caution">
    <text evidence="4">The sequence shown here is derived from an EMBL/GenBank/DDBJ whole genome shotgun (WGS) entry which is preliminary data.</text>
</comment>
<organism evidence="4 5">
    <name type="scientific">Cercospora beticola</name>
    <name type="common">Sugarbeet leaf spot fungus</name>
    <dbReference type="NCBI Taxonomy" id="122368"/>
    <lineage>
        <taxon>Eukaryota</taxon>
        <taxon>Fungi</taxon>
        <taxon>Dikarya</taxon>
        <taxon>Ascomycota</taxon>
        <taxon>Pezizomycotina</taxon>
        <taxon>Dothideomycetes</taxon>
        <taxon>Dothideomycetidae</taxon>
        <taxon>Mycosphaerellales</taxon>
        <taxon>Mycosphaerellaceae</taxon>
        <taxon>Cercospora</taxon>
    </lineage>
</organism>
<accession>A0A2G5GQ45</accession>
<protein>
    <submittedName>
        <fullName evidence="4">Receptor-interacting serine/threonine-protein kinase 4</fullName>
    </submittedName>
</protein>
<feature type="repeat" description="ANK" evidence="3">
    <location>
        <begin position="145"/>
        <end position="166"/>
    </location>
</feature>
<dbReference type="InterPro" id="IPR050889">
    <property type="entry name" value="Dendritic_Spine_Reg/Scaffold"/>
</dbReference>
<evidence type="ECO:0000256" key="3">
    <source>
        <dbReference type="PROSITE-ProRule" id="PRU00023"/>
    </source>
</evidence>
<dbReference type="Pfam" id="PF13637">
    <property type="entry name" value="Ank_4"/>
    <property type="match status" value="1"/>
</dbReference>
<evidence type="ECO:0000256" key="2">
    <source>
        <dbReference type="ARBA" id="ARBA00023043"/>
    </source>
</evidence>
<feature type="repeat" description="ANK" evidence="3">
    <location>
        <begin position="315"/>
        <end position="339"/>
    </location>
</feature>
<keyword evidence="4" id="KW-0675">Receptor</keyword>
<dbReference type="SMART" id="SM00248">
    <property type="entry name" value="ANK"/>
    <property type="match status" value="8"/>
</dbReference>
<reference evidence="4 5" key="1">
    <citation type="submission" date="2015-10" db="EMBL/GenBank/DDBJ databases">
        <title>The cercosporin biosynthetic gene cluster was horizontally transferred to several fungal lineages and shown to be expanded in Cercospora beticola based on microsynteny with recipient genomes.</title>
        <authorList>
            <person name="De Jonge R."/>
            <person name="Ebert M.K."/>
            <person name="Suttle J.C."/>
            <person name="Jurick Ii W.M."/>
            <person name="Secor G.A."/>
            <person name="Thomma B.P."/>
            <person name="Van De Peer Y."/>
            <person name="Bolton M.D."/>
        </authorList>
    </citation>
    <scope>NUCLEOTIDE SEQUENCE [LARGE SCALE GENOMIC DNA]</scope>
    <source>
        <strain evidence="4 5">09-40</strain>
    </source>
</reference>
<keyword evidence="2 3" id="KW-0040">ANK repeat</keyword>
<sequence>GFCSSHYDEHRLHSLPSSAPAFSFYVITADLDPLDPEIDPDLLLGPYAREYCWDHASLAEAEGESLEYIFEITQWHSLKIAYTWRMPGDYCAYRHISRGMTLQHLAAYYGISSIFEQIGSTVQKAKLTKEQLPGSRSDLDPKDCEGRTPLWYAACNGQRKVVKLLLGSERVDVNLPDKDQKTPLSKAVENDHENIVRLLLQNTKINADLPDWNQQTPFAIAARNCHENIVRLLLQNAQVDVNSRDHIQQASLAIAAERGHEYVVRLLLARTDVDCNACDDDKQTPLHRAAYNGHENIAKMLLDKEEVLIWTKHSLGWTPLYNAVHKGHAQIVRLFLERNLIDVDSKDYSDSNETLLECAARKGCAEIVRLLLETGEIDMNVHDLSQPFAQAVADGSEEIVKLLLETGTVNTRMNVEVSTISREDSFSGTASEIAKHFKHRSILELIGDHEDPQMQEDAARYQLDESEDDQSDDGIQLISMWRQRQRANAS</sequence>